<dbReference type="RefSeq" id="XP_034117290.2">
    <property type="nucleotide sequence ID" value="XM_034261399.2"/>
</dbReference>
<feature type="domain" description="CHK kinase-like" evidence="1">
    <location>
        <begin position="132"/>
        <end position="325"/>
    </location>
</feature>
<dbReference type="OrthoDB" id="191037at2759"/>
<proteinExistence type="predicted"/>
<evidence type="ECO:0000259" key="1">
    <source>
        <dbReference type="SMART" id="SM00587"/>
    </source>
</evidence>
<reference evidence="3" key="1">
    <citation type="submission" date="2025-08" db="UniProtKB">
        <authorList>
            <consortium name="RefSeq"/>
        </authorList>
    </citation>
    <scope>IDENTIFICATION</scope>
    <source>
        <strain evidence="3">15112-1751.03</strain>
        <tissue evidence="3">Whole Adult</tissue>
    </source>
</reference>
<dbReference type="InterPro" id="IPR011009">
    <property type="entry name" value="Kinase-like_dom_sf"/>
</dbReference>
<protein>
    <submittedName>
        <fullName evidence="3">Uncharacterized protein LOC117576560</fullName>
    </submittedName>
</protein>
<gene>
    <name evidence="3" type="primary">LOC117576560</name>
</gene>
<sequence length="413" mass="48215">MTEDNNVQVPAWLKQQLFEDVLKKLFPKYRSIKSYKPEAGLKPGENYSTIMLRLHFEVELKDNSIEKISFMLKTPHDFELYREILKKNNMFAVERDVFLNVKPELEQMYKDVGLEVRFGATGYTINAPDEYVLLEDLRPAGFQNIDRLEGLNKAHVLGVLKKLAQWHAVSAARILFKGVYTHNYLQPTYADSMKPEIAQVAETLGKYFLKCLPKYDDYETYSEAVHKIQPKIVDLMYGLNKPDPEDFNALAHGDLWTNNILFQSKEESDEPNETYFVDFQLPKYCSVAYDLMYFLLASTQFDLKLSHFDYFIKYYHDQLAEHLKLLKYPVEKIPTLRSLHQQLLKHGYVGYHVALILCPPVLLDRTDDANLTDFVTETDDGDILKMQMFSNARYRKHVSAILPWLYNRGALPY</sequence>
<dbReference type="PANTHER" id="PTHR11012">
    <property type="entry name" value="PROTEIN KINASE-LIKE DOMAIN-CONTAINING"/>
    <property type="match status" value="1"/>
</dbReference>
<dbReference type="Pfam" id="PF02958">
    <property type="entry name" value="EcKL"/>
    <property type="match status" value="1"/>
</dbReference>
<keyword evidence="2" id="KW-1185">Reference proteome</keyword>
<dbReference type="GeneID" id="117576560"/>
<organism evidence="2 3">
    <name type="scientific">Drosophila albomicans</name>
    <name type="common">Fruit fly</name>
    <dbReference type="NCBI Taxonomy" id="7291"/>
    <lineage>
        <taxon>Eukaryota</taxon>
        <taxon>Metazoa</taxon>
        <taxon>Ecdysozoa</taxon>
        <taxon>Arthropoda</taxon>
        <taxon>Hexapoda</taxon>
        <taxon>Insecta</taxon>
        <taxon>Pterygota</taxon>
        <taxon>Neoptera</taxon>
        <taxon>Endopterygota</taxon>
        <taxon>Diptera</taxon>
        <taxon>Brachycera</taxon>
        <taxon>Muscomorpha</taxon>
        <taxon>Ephydroidea</taxon>
        <taxon>Drosophilidae</taxon>
        <taxon>Drosophila</taxon>
    </lineage>
</organism>
<dbReference type="InterPro" id="IPR015897">
    <property type="entry name" value="CHK_kinase-like"/>
</dbReference>
<dbReference type="Proteomes" id="UP000515160">
    <property type="component" value="Chromosome 2R"/>
</dbReference>
<dbReference type="SUPFAM" id="SSF56112">
    <property type="entry name" value="Protein kinase-like (PK-like)"/>
    <property type="match status" value="1"/>
</dbReference>
<evidence type="ECO:0000313" key="3">
    <source>
        <dbReference type="RefSeq" id="XP_034117290.2"/>
    </source>
</evidence>
<accession>A0A6P8Y1I0</accession>
<dbReference type="InterPro" id="IPR004119">
    <property type="entry name" value="EcKL"/>
</dbReference>
<dbReference type="Gene3D" id="3.90.1200.10">
    <property type="match status" value="1"/>
</dbReference>
<dbReference type="PANTHER" id="PTHR11012:SF6">
    <property type="entry name" value="CHK DOMAIN OV1-RELATED"/>
    <property type="match status" value="1"/>
</dbReference>
<dbReference type="SMART" id="SM00587">
    <property type="entry name" value="CHK"/>
    <property type="match status" value="1"/>
</dbReference>
<dbReference type="AlphaFoldDB" id="A0A6P8Y1I0"/>
<name>A0A6P8Y1I0_DROAB</name>
<evidence type="ECO:0000313" key="2">
    <source>
        <dbReference type="Proteomes" id="UP000515160"/>
    </source>
</evidence>